<accession>A0A1I5WYN7</accession>
<evidence type="ECO:0000313" key="3">
    <source>
        <dbReference type="Proteomes" id="UP000199306"/>
    </source>
</evidence>
<evidence type="ECO:0000313" key="2">
    <source>
        <dbReference type="EMBL" id="SFQ24758.1"/>
    </source>
</evidence>
<feature type="compositionally biased region" description="Polar residues" evidence="1">
    <location>
        <begin position="40"/>
        <end position="49"/>
    </location>
</feature>
<reference evidence="2 3" key="1">
    <citation type="submission" date="2016-10" db="EMBL/GenBank/DDBJ databases">
        <authorList>
            <person name="de Groot N.N."/>
        </authorList>
    </citation>
    <scope>NUCLEOTIDE SEQUENCE [LARGE SCALE GENOMIC DNA]</scope>
    <source>
        <strain evidence="3">E92,LMG 26720,CCM 7988</strain>
    </source>
</reference>
<dbReference type="Pfam" id="PF16118">
    <property type="entry name" value="DUF4834"/>
    <property type="match status" value="1"/>
</dbReference>
<dbReference type="RefSeq" id="WP_092018730.1">
    <property type="nucleotide sequence ID" value="NZ_FOXH01000013.1"/>
</dbReference>
<dbReference type="InterPro" id="IPR032272">
    <property type="entry name" value="DUF4834"/>
</dbReference>
<evidence type="ECO:0000256" key="1">
    <source>
        <dbReference type="SAM" id="MobiDB-lite"/>
    </source>
</evidence>
<proteinExistence type="predicted"/>
<dbReference type="OrthoDB" id="840298at2"/>
<dbReference type="EMBL" id="FOXH01000013">
    <property type="protein sequence ID" value="SFQ24758.1"/>
    <property type="molecule type" value="Genomic_DNA"/>
</dbReference>
<feature type="compositionally biased region" description="Basic and acidic residues" evidence="1">
    <location>
        <begin position="69"/>
        <end position="86"/>
    </location>
</feature>
<sequence length="86" mass="10253">MIIKFLGIVFLVFFLFPRLIKWLVKGFVVSQMNKSQQQFYEQQRNAQSSQKREGQIDVDYVPPRNKNPKSTDDFRGGEYIDYEEVK</sequence>
<evidence type="ECO:0008006" key="4">
    <source>
        <dbReference type="Google" id="ProtNLM"/>
    </source>
</evidence>
<feature type="region of interest" description="Disordered" evidence="1">
    <location>
        <begin position="40"/>
        <end position="86"/>
    </location>
</feature>
<keyword evidence="3" id="KW-1185">Reference proteome</keyword>
<dbReference type="AlphaFoldDB" id="A0A1I5WYN7"/>
<name>A0A1I5WYN7_9BACT</name>
<dbReference type="Proteomes" id="UP000199306">
    <property type="component" value="Unassembled WGS sequence"/>
</dbReference>
<gene>
    <name evidence="2" type="ORF">SAMN04515674_11316</name>
</gene>
<organism evidence="2 3">
    <name type="scientific">Pseudarcicella hirudinis</name>
    <dbReference type="NCBI Taxonomy" id="1079859"/>
    <lineage>
        <taxon>Bacteria</taxon>
        <taxon>Pseudomonadati</taxon>
        <taxon>Bacteroidota</taxon>
        <taxon>Cytophagia</taxon>
        <taxon>Cytophagales</taxon>
        <taxon>Flectobacillaceae</taxon>
        <taxon>Pseudarcicella</taxon>
    </lineage>
</organism>
<protein>
    <recommendedName>
        <fullName evidence="4">DUF4834 domain-containing protein</fullName>
    </recommendedName>
</protein>